<keyword evidence="3" id="KW-0963">Cytoplasm</keyword>
<keyword evidence="6" id="KW-0694">RNA-binding</keyword>
<evidence type="ECO:0000256" key="9">
    <source>
        <dbReference type="ARBA" id="ARBA00035441"/>
    </source>
</evidence>
<dbReference type="GO" id="GO:0005840">
    <property type="term" value="C:ribosome"/>
    <property type="evidence" value="ECO:0007669"/>
    <property type="project" value="UniProtKB-KW"/>
</dbReference>
<reference evidence="12 13" key="1">
    <citation type="journal article" date="2015" name="Appl. Environ. Microbiol.">
        <title>Nanoarchaeota, Their Sulfolobales Host, and Nanoarchaeota Virus Distribution across Yellowstone National Park Hot Springs.</title>
        <authorList>
            <person name="Munson-McGee J.H."/>
            <person name="Field E.K."/>
            <person name="Bateson M."/>
            <person name="Rooney C."/>
            <person name="Stepanauskas R."/>
            <person name="Young M.J."/>
        </authorList>
    </citation>
    <scope>NUCLEOTIDE SEQUENCE [LARGE SCALE GENOMIC DNA]</scope>
    <source>
        <strain evidence="12">SCGC AB-777_O03</strain>
    </source>
</reference>
<keyword evidence="8" id="KW-0687">Ribonucleoprotein</keyword>
<dbReference type="InterPro" id="IPR018492">
    <property type="entry name" value="Ribosomal_eL8/Nhp2"/>
</dbReference>
<evidence type="ECO:0000256" key="3">
    <source>
        <dbReference type="ARBA" id="ARBA00022490"/>
    </source>
</evidence>
<evidence type="ECO:0000256" key="6">
    <source>
        <dbReference type="ARBA" id="ARBA00022884"/>
    </source>
</evidence>
<sequence length="130" mass="14397">MMTAPYVKWPEDVLNTFIQNYEAKVYELFERARQSGKIRKGVNETTKAIDRGQAKLVAIALDVDPPEIVMHIPALCEEKGVTYVYVSSKQKLGQSCGINTQASAAAIIEPGEGKQIMDEIVKALNTLLKK</sequence>
<dbReference type="GO" id="GO:0008033">
    <property type="term" value="P:tRNA processing"/>
    <property type="evidence" value="ECO:0007669"/>
    <property type="project" value="UniProtKB-KW"/>
</dbReference>
<name>A0A2T9WRY1_NANST</name>
<evidence type="ECO:0000256" key="8">
    <source>
        <dbReference type="ARBA" id="ARBA00023274"/>
    </source>
</evidence>
<accession>A0A2T9WRY1</accession>
<protein>
    <recommendedName>
        <fullName evidence="9 10">50S ribosomal protein L7Ae</fullName>
    </recommendedName>
</protein>
<dbReference type="SUPFAM" id="SSF55315">
    <property type="entry name" value="L30e-like"/>
    <property type="match status" value="1"/>
</dbReference>
<dbReference type="GO" id="GO:0003735">
    <property type="term" value="F:structural constituent of ribosome"/>
    <property type="evidence" value="ECO:0007669"/>
    <property type="project" value="InterPro"/>
</dbReference>
<dbReference type="Pfam" id="PF01248">
    <property type="entry name" value="Ribosomal_L7Ae"/>
    <property type="match status" value="1"/>
</dbReference>
<comment type="caution">
    <text evidence="12">The sequence shown here is derived from an EMBL/GenBank/DDBJ whole genome shotgun (WGS) entry which is preliminary data.</text>
</comment>
<evidence type="ECO:0000256" key="1">
    <source>
        <dbReference type="ARBA" id="ARBA00004496"/>
    </source>
</evidence>
<evidence type="ECO:0000313" key="12">
    <source>
        <dbReference type="EMBL" id="PVU70580.1"/>
    </source>
</evidence>
<dbReference type="NCBIfam" id="TIGR03677">
    <property type="entry name" value="eL8_ribo"/>
    <property type="match status" value="1"/>
</dbReference>
<dbReference type="AlphaFoldDB" id="A0A2T9WRY1"/>
<dbReference type="PRINTS" id="PR00884">
    <property type="entry name" value="RIBOSOMALHS6"/>
</dbReference>
<dbReference type="GO" id="GO:1990904">
    <property type="term" value="C:ribonucleoprotein complex"/>
    <property type="evidence" value="ECO:0007669"/>
    <property type="project" value="UniProtKB-KW"/>
</dbReference>
<comment type="subcellular location">
    <subcellularLocation>
        <location evidence="1">Cytoplasm</location>
    </subcellularLocation>
</comment>
<evidence type="ECO:0000256" key="7">
    <source>
        <dbReference type="ARBA" id="ARBA00022980"/>
    </source>
</evidence>
<dbReference type="InterPro" id="IPR050257">
    <property type="entry name" value="eL8/uL1-like"/>
</dbReference>
<evidence type="ECO:0000256" key="10">
    <source>
        <dbReference type="NCBIfam" id="TIGR03677"/>
    </source>
</evidence>
<evidence type="ECO:0000256" key="4">
    <source>
        <dbReference type="ARBA" id="ARBA00022694"/>
    </source>
</evidence>
<dbReference type="Proteomes" id="UP000245908">
    <property type="component" value="Unassembled WGS sequence"/>
</dbReference>
<comment type="similarity">
    <text evidence="2">Belongs to the eukaryotic ribosomal protein eL8 family.</text>
</comment>
<dbReference type="PANTHER" id="PTHR23105">
    <property type="entry name" value="RIBOSOMAL PROTEIN L7AE FAMILY MEMBER"/>
    <property type="match status" value="1"/>
</dbReference>
<organism evidence="12 13">
    <name type="scientific">Nanobsidianus stetteri</name>
    <dbReference type="NCBI Taxonomy" id="1294122"/>
    <lineage>
        <taxon>Archaea</taxon>
        <taxon>Nanobdellota</taxon>
        <taxon>Candidatus Nanoarchaeia</taxon>
        <taxon>Nanoarchaeales</taxon>
        <taxon>Nanopusillaceae</taxon>
        <taxon>Candidatus Nanobsidianus</taxon>
    </lineage>
</organism>
<keyword evidence="4" id="KW-0819">tRNA processing</keyword>
<dbReference type="GO" id="GO:0006412">
    <property type="term" value="P:translation"/>
    <property type="evidence" value="ECO:0007669"/>
    <property type="project" value="InterPro"/>
</dbReference>
<feature type="domain" description="Ribosomal protein eL8/eL30/eS12/Gadd45" evidence="11">
    <location>
        <begin position="24"/>
        <end position="114"/>
    </location>
</feature>
<gene>
    <name evidence="12" type="primary">rpl7ae</name>
    <name evidence="12" type="ORF">DDW05_02620</name>
</gene>
<evidence type="ECO:0000256" key="2">
    <source>
        <dbReference type="ARBA" id="ARBA00007337"/>
    </source>
</evidence>
<proteinExistence type="inferred from homology"/>
<dbReference type="FunFam" id="3.30.1330.30:FF:000020">
    <property type="entry name" value="50S ribosomal protein L7Ae"/>
    <property type="match status" value="1"/>
</dbReference>
<keyword evidence="7 12" id="KW-0689">Ribosomal protein</keyword>
<dbReference type="GO" id="GO:0005737">
    <property type="term" value="C:cytoplasm"/>
    <property type="evidence" value="ECO:0007669"/>
    <property type="project" value="UniProtKB-SubCell"/>
</dbReference>
<dbReference type="InterPro" id="IPR022481">
    <property type="entry name" value="Ribosomal_eL8_arc"/>
</dbReference>
<dbReference type="InterPro" id="IPR004038">
    <property type="entry name" value="Ribosomal_eL8/eL30/eS12/Gad45"/>
</dbReference>
<dbReference type="Gene3D" id="3.30.1330.30">
    <property type="match status" value="1"/>
</dbReference>
<evidence type="ECO:0000259" key="11">
    <source>
        <dbReference type="Pfam" id="PF01248"/>
    </source>
</evidence>
<keyword evidence="5" id="KW-0699">rRNA-binding</keyword>
<evidence type="ECO:0000313" key="13">
    <source>
        <dbReference type="Proteomes" id="UP000245908"/>
    </source>
</evidence>
<dbReference type="GO" id="GO:0019843">
    <property type="term" value="F:rRNA binding"/>
    <property type="evidence" value="ECO:0007669"/>
    <property type="project" value="UniProtKB-KW"/>
</dbReference>
<evidence type="ECO:0000256" key="5">
    <source>
        <dbReference type="ARBA" id="ARBA00022730"/>
    </source>
</evidence>
<dbReference type="EMBL" id="QEFH01000023">
    <property type="protein sequence ID" value="PVU70580.1"/>
    <property type="molecule type" value="Genomic_DNA"/>
</dbReference>
<dbReference type="InterPro" id="IPR029064">
    <property type="entry name" value="Ribosomal_eL30-like_sf"/>
</dbReference>
<dbReference type="PRINTS" id="PR00881">
    <property type="entry name" value="L7ARS6FAMILY"/>
</dbReference>